<evidence type="ECO:0000256" key="6">
    <source>
        <dbReference type="SAM" id="Phobius"/>
    </source>
</evidence>
<feature type="transmembrane region" description="Helical" evidence="6">
    <location>
        <begin position="49"/>
        <end position="71"/>
    </location>
</feature>
<feature type="transmembrane region" description="Helical" evidence="6">
    <location>
        <begin position="139"/>
        <end position="159"/>
    </location>
</feature>
<proteinExistence type="predicted"/>
<keyword evidence="5 6" id="KW-0472">Membrane</keyword>
<evidence type="ECO:0000256" key="4">
    <source>
        <dbReference type="ARBA" id="ARBA00022989"/>
    </source>
</evidence>
<dbReference type="EMBL" id="VUNQ01000028">
    <property type="protein sequence ID" value="MSU02261.1"/>
    <property type="molecule type" value="Genomic_DNA"/>
</dbReference>
<feature type="transmembrane region" description="Helical" evidence="6">
    <location>
        <begin position="305"/>
        <end position="322"/>
    </location>
</feature>
<comment type="caution">
    <text evidence="7">The sequence shown here is derived from an EMBL/GenBank/DDBJ whole genome shotgun (WGS) entry which is preliminary data.</text>
</comment>
<accession>A0A6N7XJK2</accession>
<evidence type="ECO:0000313" key="7">
    <source>
        <dbReference type="EMBL" id="MSU02261.1"/>
    </source>
</evidence>
<keyword evidence="8" id="KW-1185">Reference proteome</keyword>
<dbReference type="Pfam" id="PF02653">
    <property type="entry name" value="BPD_transp_2"/>
    <property type="match status" value="1"/>
</dbReference>
<dbReference type="RefSeq" id="WP_154440950.1">
    <property type="nucleotide sequence ID" value="NZ_JAHLPJ010000001.1"/>
</dbReference>
<keyword evidence="2" id="KW-1003">Cell membrane</keyword>
<evidence type="ECO:0000256" key="3">
    <source>
        <dbReference type="ARBA" id="ARBA00022692"/>
    </source>
</evidence>
<dbReference type="CDD" id="cd06580">
    <property type="entry name" value="TM_PBP1_transp_TpRbsC_like"/>
    <property type="match status" value="1"/>
</dbReference>
<protein>
    <submittedName>
        <fullName evidence="7">ABC transporter permease</fullName>
    </submittedName>
</protein>
<feature type="transmembrane region" description="Helical" evidence="6">
    <location>
        <begin position="104"/>
        <end position="127"/>
    </location>
</feature>
<evidence type="ECO:0000256" key="2">
    <source>
        <dbReference type="ARBA" id="ARBA00022475"/>
    </source>
</evidence>
<gene>
    <name evidence="7" type="ORF">FYJ83_12340</name>
</gene>
<dbReference type="GO" id="GO:0022857">
    <property type="term" value="F:transmembrane transporter activity"/>
    <property type="evidence" value="ECO:0007669"/>
    <property type="project" value="InterPro"/>
</dbReference>
<evidence type="ECO:0000256" key="5">
    <source>
        <dbReference type="ARBA" id="ARBA00023136"/>
    </source>
</evidence>
<evidence type="ECO:0000256" key="1">
    <source>
        <dbReference type="ARBA" id="ARBA00004651"/>
    </source>
</evidence>
<keyword evidence="4 6" id="KW-1133">Transmembrane helix</keyword>
<dbReference type="AlphaFoldDB" id="A0A6N7XJK2"/>
<evidence type="ECO:0000313" key="8">
    <source>
        <dbReference type="Proteomes" id="UP000469523"/>
    </source>
</evidence>
<dbReference type="PANTHER" id="PTHR47089">
    <property type="entry name" value="ABC TRANSPORTER, PERMEASE PROTEIN"/>
    <property type="match status" value="1"/>
</dbReference>
<feature type="transmembrane region" description="Helical" evidence="6">
    <location>
        <begin position="78"/>
        <end position="98"/>
    </location>
</feature>
<feature type="transmembrane region" description="Helical" evidence="6">
    <location>
        <begin position="7"/>
        <end position="29"/>
    </location>
</feature>
<dbReference type="PANTHER" id="PTHR47089:SF1">
    <property type="entry name" value="GUANOSINE ABC TRANSPORTER PERMEASE PROTEIN NUPP"/>
    <property type="match status" value="1"/>
</dbReference>
<dbReference type="Proteomes" id="UP000469523">
    <property type="component" value="Unassembled WGS sequence"/>
</dbReference>
<feature type="transmembrane region" description="Helical" evidence="6">
    <location>
        <begin position="334"/>
        <end position="352"/>
    </location>
</feature>
<feature type="transmembrane region" description="Helical" evidence="6">
    <location>
        <begin position="206"/>
        <end position="224"/>
    </location>
</feature>
<name>A0A6N7XJK2_9FIRM</name>
<comment type="subcellular location">
    <subcellularLocation>
        <location evidence="1">Cell membrane</location>
        <topology evidence="1">Multi-pass membrane protein</topology>
    </subcellularLocation>
</comment>
<sequence length="369" mass="39773">MKKNNKFIVTLFSIFLGLVVGAIILFISGYNPIEAYQVMFMGIFGSPKYISYTIVRSTPIIITGISVAFAFKTGLFNIGAEGQFIIGSIFAMIAGYLFKLPPVIHGLVAILVGALAAGIWAGIVGVLKSKFGINEVISSIMLNWIALYMNNYFLTFPLLRRPNSDASFKVLDTAKINFLGQWKVSEAGKAFLKDNKFLRELLNPPVNYGFLIAILLAILVWYILKHTTLGYQLKAVGYNKDAAEYGGINIKKNIVVSMMIAGAISGIAGATQVLGVEHQIGILAASQGYGFNGMAVSLIAGNNPLATIPAGLLFGGLTYGGGKLNSLIGAPSEVINIAIGSIVFFVAMPKLFEMFGKIFTRRKRGENLD</sequence>
<reference evidence="7 8" key="1">
    <citation type="submission" date="2019-09" db="EMBL/GenBank/DDBJ databases">
        <title>In-depth cultivation of the pig gut microbiome towards novel bacterial diversity and tailored functional studies.</title>
        <authorList>
            <person name="Wylensek D."/>
            <person name="Hitch T.C.A."/>
            <person name="Clavel T."/>
        </authorList>
    </citation>
    <scope>NUCLEOTIDE SEQUENCE [LARGE SCALE GENOMIC DNA]</scope>
    <source>
        <strain evidence="7 8">WCA3-693-APC-4?</strain>
    </source>
</reference>
<dbReference type="InterPro" id="IPR001851">
    <property type="entry name" value="ABC_transp_permease"/>
</dbReference>
<keyword evidence="3 6" id="KW-0812">Transmembrane</keyword>
<feature type="transmembrane region" description="Helical" evidence="6">
    <location>
        <begin position="254"/>
        <end position="274"/>
    </location>
</feature>
<organism evidence="7 8">
    <name type="scientific">Tissierella pigra</name>
    <dbReference type="NCBI Taxonomy" id="2607614"/>
    <lineage>
        <taxon>Bacteria</taxon>
        <taxon>Bacillati</taxon>
        <taxon>Bacillota</taxon>
        <taxon>Tissierellia</taxon>
        <taxon>Tissierellales</taxon>
        <taxon>Tissierellaceae</taxon>
        <taxon>Tissierella</taxon>
    </lineage>
</organism>
<dbReference type="GO" id="GO:0005886">
    <property type="term" value="C:plasma membrane"/>
    <property type="evidence" value="ECO:0007669"/>
    <property type="project" value="UniProtKB-SubCell"/>
</dbReference>